<dbReference type="SUPFAM" id="SSF50475">
    <property type="entry name" value="FMN-binding split barrel"/>
    <property type="match status" value="1"/>
</dbReference>
<dbReference type="EMBL" id="BAAATD010000004">
    <property type="protein sequence ID" value="GAA2597037.1"/>
    <property type="molecule type" value="Genomic_DNA"/>
</dbReference>
<dbReference type="Gene3D" id="2.30.110.10">
    <property type="entry name" value="Electron Transport, Fmn-binding Protein, Chain A"/>
    <property type="match status" value="1"/>
</dbReference>
<dbReference type="InterPro" id="IPR002563">
    <property type="entry name" value="Flavin_Rdtase-like_dom"/>
</dbReference>
<evidence type="ECO:0000313" key="5">
    <source>
        <dbReference type="Proteomes" id="UP001501509"/>
    </source>
</evidence>
<dbReference type="PANTHER" id="PTHR30466:SF1">
    <property type="entry name" value="FMN REDUCTASE (NADH) RUTF"/>
    <property type="match status" value="1"/>
</dbReference>
<evidence type="ECO:0000259" key="3">
    <source>
        <dbReference type="SMART" id="SM00903"/>
    </source>
</evidence>
<comment type="caution">
    <text evidence="4">The sequence shown here is derived from an EMBL/GenBank/DDBJ whole genome shotgun (WGS) entry which is preliminary data.</text>
</comment>
<dbReference type="PANTHER" id="PTHR30466">
    <property type="entry name" value="FLAVIN REDUCTASE"/>
    <property type="match status" value="1"/>
</dbReference>
<gene>
    <name evidence="4" type="ORF">GCM10010411_33170</name>
</gene>
<keyword evidence="5" id="KW-1185">Reference proteome</keyword>
<dbReference type="SMART" id="SM00903">
    <property type="entry name" value="Flavin_Reduct"/>
    <property type="match status" value="1"/>
</dbReference>
<dbReference type="Pfam" id="PF01613">
    <property type="entry name" value="Flavin_Reduct"/>
    <property type="match status" value="1"/>
</dbReference>
<evidence type="ECO:0000256" key="1">
    <source>
        <dbReference type="ARBA" id="ARBA00023002"/>
    </source>
</evidence>
<protein>
    <submittedName>
        <fullName evidence="4">Flavin reductase family protein</fullName>
    </submittedName>
</protein>
<dbReference type="InterPro" id="IPR012349">
    <property type="entry name" value="Split_barrel_FMN-bd"/>
</dbReference>
<organism evidence="4 5">
    <name type="scientific">Actinomadura fulvescens</name>
    <dbReference type="NCBI Taxonomy" id="46160"/>
    <lineage>
        <taxon>Bacteria</taxon>
        <taxon>Bacillati</taxon>
        <taxon>Actinomycetota</taxon>
        <taxon>Actinomycetes</taxon>
        <taxon>Streptosporangiales</taxon>
        <taxon>Thermomonosporaceae</taxon>
        <taxon>Actinomadura</taxon>
    </lineage>
</organism>
<feature type="domain" description="Flavin reductase like" evidence="3">
    <location>
        <begin position="45"/>
        <end position="193"/>
    </location>
</feature>
<keyword evidence="1" id="KW-0560">Oxidoreductase</keyword>
<proteinExistence type="predicted"/>
<evidence type="ECO:0000313" key="4">
    <source>
        <dbReference type="EMBL" id="GAA2597037.1"/>
    </source>
</evidence>
<dbReference type="RefSeq" id="WP_344541809.1">
    <property type="nucleotide sequence ID" value="NZ_BAAATD010000004.1"/>
</dbReference>
<dbReference type="Proteomes" id="UP001501509">
    <property type="component" value="Unassembled WGS sequence"/>
</dbReference>
<dbReference type="InterPro" id="IPR050268">
    <property type="entry name" value="NADH-dep_flavin_reductase"/>
</dbReference>
<accession>A0ABN3PV49</accession>
<evidence type="ECO:0000256" key="2">
    <source>
        <dbReference type="SAM" id="MobiDB-lite"/>
    </source>
</evidence>
<feature type="region of interest" description="Disordered" evidence="2">
    <location>
        <begin position="1"/>
        <end position="25"/>
    </location>
</feature>
<sequence>MSVDSAHGGSPNGASPSRASANGTSANGAALGTAVADPKLLRRTFGLFPTGVTVITVGGAVPHAMTANSFTSVSLDPPLVLVCVGHEAVMHGRLDAGFFGVSVLGSGQERIARHFADKSRPLGAAQFDGVDCEPGPAVGVPLISGALARFECELWNAYGGGDHSIFLGRVLSMDRPSTEHDEALLFYQGRFRRLEPERNEVNV</sequence>
<reference evidence="4 5" key="1">
    <citation type="journal article" date="2019" name="Int. J. Syst. Evol. Microbiol.">
        <title>The Global Catalogue of Microorganisms (GCM) 10K type strain sequencing project: providing services to taxonomists for standard genome sequencing and annotation.</title>
        <authorList>
            <consortium name="The Broad Institute Genomics Platform"/>
            <consortium name="The Broad Institute Genome Sequencing Center for Infectious Disease"/>
            <person name="Wu L."/>
            <person name="Ma J."/>
        </authorList>
    </citation>
    <scope>NUCLEOTIDE SEQUENCE [LARGE SCALE GENOMIC DNA]</scope>
    <source>
        <strain evidence="4 5">JCM 6833</strain>
    </source>
</reference>
<name>A0ABN3PV49_9ACTN</name>